<gene>
    <name evidence="1" type="ORF">EVAR_62605_1</name>
</gene>
<evidence type="ECO:0000313" key="1">
    <source>
        <dbReference type="EMBL" id="GBP85618.1"/>
    </source>
</evidence>
<evidence type="ECO:0000313" key="2">
    <source>
        <dbReference type="Proteomes" id="UP000299102"/>
    </source>
</evidence>
<keyword evidence="2" id="KW-1185">Reference proteome</keyword>
<dbReference type="Proteomes" id="UP000299102">
    <property type="component" value="Unassembled WGS sequence"/>
</dbReference>
<sequence>MFKININDIRSLNGEISNRKTRRSLTARAVCDYGGAGARLRITKVCSVRGGAEQSPKSPRNLKYMRIAVTCEGIVIVFAVEFGIVSRPAFACDFARPAAGRSSSVLYPSHRGSEIGYSRAAVLVFNSDPILGLSTDLDLLRSRADC</sequence>
<comment type="caution">
    <text evidence="1">The sequence shown here is derived from an EMBL/GenBank/DDBJ whole genome shotgun (WGS) entry which is preliminary data.</text>
</comment>
<proteinExistence type="predicted"/>
<accession>A0A4C1ZCT1</accession>
<reference evidence="1 2" key="1">
    <citation type="journal article" date="2019" name="Commun. Biol.">
        <title>The bagworm genome reveals a unique fibroin gene that provides high tensile strength.</title>
        <authorList>
            <person name="Kono N."/>
            <person name="Nakamura H."/>
            <person name="Ohtoshi R."/>
            <person name="Tomita M."/>
            <person name="Numata K."/>
            <person name="Arakawa K."/>
        </authorList>
    </citation>
    <scope>NUCLEOTIDE SEQUENCE [LARGE SCALE GENOMIC DNA]</scope>
</reference>
<protein>
    <submittedName>
        <fullName evidence="1">Uncharacterized protein</fullName>
    </submittedName>
</protein>
<dbReference type="AlphaFoldDB" id="A0A4C1ZCT1"/>
<name>A0A4C1ZCT1_EUMVA</name>
<dbReference type="EMBL" id="BGZK01001749">
    <property type="protein sequence ID" value="GBP85618.1"/>
    <property type="molecule type" value="Genomic_DNA"/>
</dbReference>
<organism evidence="1 2">
    <name type="scientific">Eumeta variegata</name>
    <name type="common">Bagworm moth</name>
    <name type="synonym">Eumeta japonica</name>
    <dbReference type="NCBI Taxonomy" id="151549"/>
    <lineage>
        <taxon>Eukaryota</taxon>
        <taxon>Metazoa</taxon>
        <taxon>Ecdysozoa</taxon>
        <taxon>Arthropoda</taxon>
        <taxon>Hexapoda</taxon>
        <taxon>Insecta</taxon>
        <taxon>Pterygota</taxon>
        <taxon>Neoptera</taxon>
        <taxon>Endopterygota</taxon>
        <taxon>Lepidoptera</taxon>
        <taxon>Glossata</taxon>
        <taxon>Ditrysia</taxon>
        <taxon>Tineoidea</taxon>
        <taxon>Psychidae</taxon>
        <taxon>Oiketicinae</taxon>
        <taxon>Eumeta</taxon>
    </lineage>
</organism>